<dbReference type="InterPro" id="IPR008030">
    <property type="entry name" value="NmrA-like"/>
</dbReference>
<dbReference type="EMBL" id="MOOE01000020">
    <property type="protein sequence ID" value="KAK1513326.1"/>
    <property type="molecule type" value="Genomic_DNA"/>
</dbReference>
<evidence type="ECO:0000313" key="9">
    <source>
        <dbReference type="Proteomes" id="UP001240678"/>
    </source>
</evidence>
<dbReference type="GO" id="GO:0005886">
    <property type="term" value="C:plasma membrane"/>
    <property type="evidence" value="ECO:0007669"/>
    <property type="project" value="TreeGrafter"/>
</dbReference>
<dbReference type="Gene3D" id="3.90.25.10">
    <property type="entry name" value="UDP-galactose 4-epimerase, domain 1"/>
    <property type="match status" value="1"/>
</dbReference>
<dbReference type="Pfam" id="PF07690">
    <property type="entry name" value="MFS_1"/>
    <property type="match status" value="1"/>
</dbReference>
<dbReference type="PROSITE" id="PS50850">
    <property type="entry name" value="MFS"/>
    <property type="match status" value="1"/>
</dbReference>
<gene>
    <name evidence="8" type="ORF">CCOS01_14268</name>
</gene>
<feature type="transmembrane region" description="Helical" evidence="6">
    <location>
        <begin position="271"/>
        <end position="290"/>
    </location>
</feature>
<evidence type="ECO:0000256" key="2">
    <source>
        <dbReference type="ARBA" id="ARBA00022692"/>
    </source>
</evidence>
<dbReference type="PANTHER" id="PTHR23502">
    <property type="entry name" value="MAJOR FACILITATOR SUPERFAMILY"/>
    <property type="match status" value="1"/>
</dbReference>
<dbReference type="Pfam" id="PF05368">
    <property type="entry name" value="NmrA"/>
    <property type="match status" value="1"/>
</dbReference>
<feature type="transmembrane region" description="Helical" evidence="6">
    <location>
        <begin position="205"/>
        <end position="228"/>
    </location>
</feature>
<feature type="region of interest" description="Disordered" evidence="5">
    <location>
        <begin position="1"/>
        <end position="57"/>
    </location>
</feature>
<feature type="transmembrane region" description="Helical" evidence="6">
    <location>
        <begin position="89"/>
        <end position="113"/>
    </location>
</feature>
<dbReference type="GeneID" id="85345959"/>
<dbReference type="InterPro" id="IPR036291">
    <property type="entry name" value="NAD(P)-bd_dom_sf"/>
</dbReference>
<dbReference type="InterPro" id="IPR011701">
    <property type="entry name" value="MFS"/>
</dbReference>
<dbReference type="RefSeq" id="XP_060306897.1">
    <property type="nucleotide sequence ID" value="XM_060462412.1"/>
</dbReference>
<evidence type="ECO:0000256" key="1">
    <source>
        <dbReference type="ARBA" id="ARBA00004141"/>
    </source>
</evidence>
<name>A0AAI9YJJ2_9PEZI</name>
<evidence type="ECO:0000256" key="3">
    <source>
        <dbReference type="ARBA" id="ARBA00022989"/>
    </source>
</evidence>
<keyword evidence="2 6" id="KW-0812">Transmembrane</keyword>
<feature type="compositionally biased region" description="Basic and acidic residues" evidence="5">
    <location>
        <begin position="1"/>
        <end position="11"/>
    </location>
</feature>
<feature type="transmembrane region" description="Helical" evidence="6">
    <location>
        <begin position="178"/>
        <end position="199"/>
    </location>
</feature>
<feature type="transmembrane region" description="Helical" evidence="6">
    <location>
        <begin position="412"/>
        <end position="432"/>
    </location>
</feature>
<comment type="caution">
    <text evidence="8">The sequence shown here is derived from an EMBL/GenBank/DDBJ whole genome shotgun (WGS) entry which is preliminary data.</text>
</comment>
<dbReference type="InterPro" id="IPR036259">
    <property type="entry name" value="MFS_trans_sf"/>
</dbReference>
<feature type="transmembrane region" description="Helical" evidence="6">
    <location>
        <begin position="370"/>
        <end position="391"/>
    </location>
</feature>
<evidence type="ECO:0000259" key="7">
    <source>
        <dbReference type="PROSITE" id="PS50850"/>
    </source>
</evidence>
<protein>
    <recommendedName>
        <fullName evidence="7">Major facilitator superfamily (MFS) profile domain-containing protein</fullName>
    </recommendedName>
</protein>
<dbReference type="Gene3D" id="1.20.1720.10">
    <property type="entry name" value="Multidrug resistance protein D"/>
    <property type="match status" value="2"/>
</dbReference>
<keyword evidence="4 6" id="KW-0472">Membrane</keyword>
<proteinExistence type="predicted"/>
<evidence type="ECO:0000256" key="5">
    <source>
        <dbReference type="SAM" id="MobiDB-lite"/>
    </source>
</evidence>
<keyword evidence="3 6" id="KW-1133">Transmembrane helix</keyword>
<organism evidence="8 9">
    <name type="scientific">Colletotrichum costaricense</name>
    <dbReference type="NCBI Taxonomy" id="1209916"/>
    <lineage>
        <taxon>Eukaryota</taxon>
        <taxon>Fungi</taxon>
        <taxon>Dikarya</taxon>
        <taxon>Ascomycota</taxon>
        <taxon>Pezizomycotina</taxon>
        <taxon>Sordariomycetes</taxon>
        <taxon>Hypocreomycetidae</taxon>
        <taxon>Glomerellales</taxon>
        <taxon>Glomerellaceae</taxon>
        <taxon>Colletotrichum</taxon>
        <taxon>Colletotrichum acutatum species complex</taxon>
    </lineage>
</organism>
<dbReference type="GO" id="GO:0022857">
    <property type="term" value="F:transmembrane transporter activity"/>
    <property type="evidence" value="ECO:0007669"/>
    <property type="project" value="InterPro"/>
</dbReference>
<feature type="transmembrane region" description="Helical" evidence="6">
    <location>
        <begin position="240"/>
        <end position="265"/>
    </location>
</feature>
<evidence type="ECO:0000313" key="8">
    <source>
        <dbReference type="EMBL" id="KAK1513326.1"/>
    </source>
</evidence>
<keyword evidence="9" id="KW-1185">Reference proteome</keyword>
<dbReference type="InterPro" id="IPR020846">
    <property type="entry name" value="MFS_dom"/>
</dbReference>
<feature type="transmembrane region" description="Helical" evidence="6">
    <location>
        <begin position="125"/>
        <end position="144"/>
    </location>
</feature>
<comment type="subcellular location">
    <subcellularLocation>
        <location evidence="1">Membrane</location>
        <topology evidence="1">Multi-pass membrane protein</topology>
    </subcellularLocation>
</comment>
<evidence type="ECO:0000256" key="6">
    <source>
        <dbReference type="SAM" id="Phobius"/>
    </source>
</evidence>
<feature type="domain" description="Major facilitator superfamily (MFS) profile" evidence="7">
    <location>
        <begin position="90"/>
        <end position="591"/>
    </location>
</feature>
<feature type="transmembrane region" description="Helical" evidence="6">
    <location>
        <begin position="332"/>
        <end position="350"/>
    </location>
</feature>
<dbReference type="PANTHER" id="PTHR23502:SF64">
    <property type="entry name" value="TRANSPORTER, PUTATIVE (AFU_ORTHOLOGUE AFUA_3G11760)-RELATED"/>
    <property type="match status" value="1"/>
</dbReference>
<dbReference type="Gene3D" id="3.40.50.720">
    <property type="entry name" value="NAD(P)-binding Rossmann-like Domain"/>
    <property type="match status" value="1"/>
</dbReference>
<dbReference type="SUPFAM" id="SSF103473">
    <property type="entry name" value="MFS general substrate transporter"/>
    <property type="match status" value="1"/>
</dbReference>
<reference evidence="8 9" key="1">
    <citation type="submission" date="2016-10" db="EMBL/GenBank/DDBJ databases">
        <title>The genome sequence of Colletotrichum fioriniae PJ7.</title>
        <authorList>
            <person name="Baroncelli R."/>
        </authorList>
    </citation>
    <scope>NUCLEOTIDE SEQUENCE [LARGE SCALE GENOMIC DNA]</scope>
    <source>
        <strain evidence="8 9">IMI 309622</strain>
    </source>
</reference>
<dbReference type="SUPFAM" id="SSF51735">
    <property type="entry name" value="NAD(P)-binding Rossmann-fold domains"/>
    <property type="match status" value="1"/>
</dbReference>
<feature type="transmembrane region" description="Helical" evidence="6">
    <location>
        <begin position="438"/>
        <end position="459"/>
    </location>
</feature>
<evidence type="ECO:0000256" key="4">
    <source>
        <dbReference type="ARBA" id="ARBA00023136"/>
    </source>
</evidence>
<dbReference type="Proteomes" id="UP001240678">
    <property type="component" value="Unassembled WGS sequence"/>
</dbReference>
<dbReference type="AlphaFoldDB" id="A0AAI9YJJ2"/>
<accession>A0AAI9YJJ2</accession>
<sequence length="811" mass="89341">MAIDNSIREQGDSSQRTSSDRRDDDIEEYADIIPARSKTAKGDDSSQPSLAKLPSGVLNYQDDPVARNQSNVEVPYEIYNRFSKHRKHITVAVISWCGLLSPISSTAVLSALPEVAAEYKTSGDIISLSNALYLVFMAISPCFWGPLSQVYGRKWASSFSTDTTSHSATSSLSTSRRLFIKTCMVTASLFLGCSIGTALSPNVPAFFVFRILTAFAGTSFLVTGPAVIGDLYHPTERATAMGWFLSGTLIGPTIGPVLGGIIVTYTSWRAIFWLQTALAGVGVGGAILFMPETLQELKKAGLEGLAFSKKVRVLWGMTNPVRVVRLFKFPNLILVAIASGSLVWNMYGMLTPIRYVLNPRFSLTSPAQSGLFYLAPGCGYLAGTLVGGRYADYTVRRWIAERHGRRISEDRLRSCLPFLGAVLPGCMLIYGWTVQQRVGGIAVPVVFMFLGGVSQLFCFPSLNTYCLDVIQGRSAEVIAGNFMIFATYLSEGENSEDMMANKIKVAIAGATGNTGSSIVNALLKSPELFEVTALARPSSIKKPELVEFAKQGVHVKAIELDGPTEAISGVLTNMDVVISCLTLFTFQEEMNLIEASSKVNVGRYIPSFWGPICAPRGVMMLRDKKQEFVDRIWDLHLPYTIIDVGWWYQLTLPALPSGRFRPMVEEYCTTRVIGDGNTPWALTNNRDIGNFVSRIIADPRTLNKMVFAYGEVKTQNEAFDILEKVSGETVTREFMTKEELEGIISQGRTGQDIMTINPEIGMGEYRNLLGIRGENTPEYARYLGYLDARELYPDVKFTSFENYVRGILQTV</sequence>